<gene>
    <name evidence="3" type="ORF">PEDI_25600</name>
</gene>
<proteinExistence type="predicted"/>
<feature type="transmembrane region" description="Helical" evidence="1">
    <location>
        <begin position="47"/>
        <end position="66"/>
    </location>
</feature>
<evidence type="ECO:0000313" key="3">
    <source>
        <dbReference type="EMBL" id="GJM62008.1"/>
    </source>
</evidence>
<dbReference type="Proteomes" id="UP001310022">
    <property type="component" value="Unassembled WGS sequence"/>
</dbReference>
<keyword evidence="1" id="KW-1133">Transmembrane helix</keyword>
<feature type="signal peptide" evidence="2">
    <location>
        <begin position="1"/>
        <end position="19"/>
    </location>
</feature>
<dbReference type="Pfam" id="PF20077">
    <property type="entry name" value="CcmD_alt"/>
    <property type="match status" value="1"/>
</dbReference>
<evidence type="ECO:0000313" key="4">
    <source>
        <dbReference type="Proteomes" id="UP001310022"/>
    </source>
</evidence>
<sequence length="83" mass="9042">MKKILLTLFAAGSFSLAVAQEKTAITDQDYANQKVEMADNFRGEGKIYVVVAVALTVLGGFAGYAWKTDQKLKKLETEIGQQA</sequence>
<protein>
    <recommendedName>
        <fullName evidence="5">CcmD family protein</fullName>
    </recommendedName>
</protein>
<keyword evidence="1" id="KW-0812">Transmembrane</keyword>
<name>A0AAN5AMM3_9BACT</name>
<reference evidence="3 4" key="1">
    <citation type="submission" date="2021-12" db="EMBL/GenBank/DDBJ databases">
        <title>Genome sequencing of bacteria with rrn-lacking chromosome and rrn-plasmid.</title>
        <authorList>
            <person name="Anda M."/>
            <person name="Iwasaki W."/>
        </authorList>
    </citation>
    <scope>NUCLEOTIDE SEQUENCE [LARGE SCALE GENOMIC DNA]</scope>
    <source>
        <strain evidence="3 4">NBRC 15940</strain>
    </source>
</reference>
<comment type="caution">
    <text evidence="3">The sequence shown here is derived from an EMBL/GenBank/DDBJ whole genome shotgun (WGS) entry which is preliminary data.</text>
</comment>
<dbReference type="EMBL" id="BQKE01000001">
    <property type="protein sequence ID" value="GJM62008.1"/>
    <property type="molecule type" value="Genomic_DNA"/>
</dbReference>
<accession>A0AAN5AMM3</accession>
<keyword evidence="4" id="KW-1185">Reference proteome</keyword>
<keyword evidence="1" id="KW-0472">Membrane</keyword>
<feature type="chain" id="PRO_5042990447" description="CcmD family protein" evidence="2">
    <location>
        <begin position="20"/>
        <end position="83"/>
    </location>
</feature>
<dbReference type="AlphaFoldDB" id="A0AAN5AMM3"/>
<organism evidence="3 4">
    <name type="scientific">Persicobacter diffluens</name>
    <dbReference type="NCBI Taxonomy" id="981"/>
    <lineage>
        <taxon>Bacteria</taxon>
        <taxon>Pseudomonadati</taxon>
        <taxon>Bacteroidota</taxon>
        <taxon>Cytophagia</taxon>
        <taxon>Cytophagales</taxon>
        <taxon>Persicobacteraceae</taxon>
        <taxon>Persicobacter</taxon>
    </lineage>
</organism>
<dbReference type="RefSeq" id="WP_338237423.1">
    <property type="nucleotide sequence ID" value="NZ_BQKE01000001.1"/>
</dbReference>
<evidence type="ECO:0000256" key="1">
    <source>
        <dbReference type="SAM" id="Phobius"/>
    </source>
</evidence>
<evidence type="ECO:0008006" key="5">
    <source>
        <dbReference type="Google" id="ProtNLM"/>
    </source>
</evidence>
<keyword evidence="2" id="KW-0732">Signal</keyword>
<evidence type="ECO:0000256" key="2">
    <source>
        <dbReference type="SAM" id="SignalP"/>
    </source>
</evidence>